<sequence>MELLLIHQNHPGQFRDLTPALERRGHRVLGLGATPRSLTPGAPGPSDAPPASGGPRLHYGWQPPVLPAGLADPLLEASLRRAGRVQERCLQLREQGFRPDAVIGHSGWGELLYLRDIWPEAVLIAYPELYATPLLLGYGFDADLGEPSPALRAQWRRGNLMGLAAVADADACVVPTRFARDTFPPHLRGRFQVLHEGITLPAPSTGAVRLQLEGGPTLTKGDPVITFASRNLEPLRGFRTFLRALPAVLAARPDARAVIVGGTDSGYGAPSSHPDGHKGELLALLGHRLPVERIHFLPPLPHRELLALFRISAAHVHLTYPYALSWSVLEAMACGALVVGSDNPPLNEVIQHGQNGLLVPFNEPDRLAEALLAVLADPPAFAAMAEAGRATVAARYEVNRAAEAFEALILSLRLLP</sequence>
<accession>K9P705</accession>
<dbReference type="SUPFAM" id="SSF53756">
    <property type="entry name" value="UDP-Glycosyltransferase/glycogen phosphorylase"/>
    <property type="match status" value="1"/>
</dbReference>
<dbReference type="STRING" id="292564.Cyagr_1145"/>
<feature type="domain" description="Glycosyl transferase family 4" evidence="3">
    <location>
        <begin position="75"/>
        <end position="199"/>
    </location>
</feature>
<evidence type="ECO:0000313" key="4">
    <source>
        <dbReference type="EMBL" id="AFY28324.1"/>
    </source>
</evidence>
<dbReference type="Pfam" id="PF00534">
    <property type="entry name" value="Glycos_transf_1"/>
    <property type="match status" value="1"/>
</dbReference>
<evidence type="ECO:0000256" key="1">
    <source>
        <dbReference type="SAM" id="MobiDB-lite"/>
    </source>
</evidence>
<dbReference type="Pfam" id="PF12000">
    <property type="entry name" value="Glyco_trans_4_3"/>
    <property type="match status" value="1"/>
</dbReference>
<keyword evidence="4" id="KW-0808">Transferase</keyword>
<dbReference type="InterPro" id="IPR001296">
    <property type="entry name" value="Glyco_trans_1"/>
</dbReference>
<evidence type="ECO:0000259" key="3">
    <source>
        <dbReference type="Pfam" id="PF12000"/>
    </source>
</evidence>
<dbReference type="eggNOG" id="COG0438">
    <property type="taxonomic scope" value="Bacteria"/>
</dbReference>
<organism evidence="4 5">
    <name type="scientific">Cyanobium gracile (strain ATCC 27147 / PCC 6307)</name>
    <dbReference type="NCBI Taxonomy" id="292564"/>
    <lineage>
        <taxon>Bacteria</taxon>
        <taxon>Bacillati</taxon>
        <taxon>Cyanobacteriota</taxon>
        <taxon>Cyanophyceae</taxon>
        <taxon>Synechococcales</taxon>
        <taxon>Prochlorococcaceae</taxon>
        <taxon>Cyanobium</taxon>
    </lineage>
</organism>
<feature type="region of interest" description="Disordered" evidence="1">
    <location>
        <begin position="32"/>
        <end position="58"/>
    </location>
</feature>
<name>K9P705_CYAGP</name>
<dbReference type="GO" id="GO:0016757">
    <property type="term" value="F:glycosyltransferase activity"/>
    <property type="evidence" value="ECO:0007669"/>
    <property type="project" value="InterPro"/>
</dbReference>
<protein>
    <submittedName>
        <fullName evidence="4">Glycosyltransferase</fullName>
    </submittedName>
</protein>
<gene>
    <name evidence="4" type="ordered locus">Cyagr_1145</name>
</gene>
<evidence type="ECO:0000259" key="2">
    <source>
        <dbReference type="Pfam" id="PF00534"/>
    </source>
</evidence>
<dbReference type="PANTHER" id="PTHR12526">
    <property type="entry name" value="GLYCOSYLTRANSFERASE"/>
    <property type="match status" value="1"/>
</dbReference>
<dbReference type="Proteomes" id="UP000010388">
    <property type="component" value="Chromosome"/>
</dbReference>
<dbReference type="OrthoDB" id="5416057at2"/>
<dbReference type="HOGENOM" id="CLU_054763_0_0_3"/>
<proteinExistence type="predicted"/>
<dbReference type="KEGG" id="cgc:Cyagr_1145"/>
<dbReference type="InterPro" id="IPR022623">
    <property type="entry name" value="Glyco_trans_4"/>
</dbReference>
<reference evidence="5" key="1">
    <citation type="journal article" date="2013" name="Proc. Natl. Acad. Sci. U.S.A.">
        <title>Improving the coverage of the cyanobacterial phylum using diversity-driven genome sequencing.</title>
        <authorList>
            <person name="Shih P.M."/>
            <person name="Wu D."/>
            <person name="Latifi A."/>
            <person name="Axen S.D."/>
            <person name="Fewer D.P."/>
            <person name="Talla E."/>
            <person name="Calteau A."/>
            <person name="Cai F."/>
            <person name="Tandeau de Marsac N."/>
            <person name="Rippka R."/>
            <person name="Herdman M."/>
            <person name="Sivonen K."/>
            <person name="Coursin T."/>
            <person name="Laurent T."/>
            <person name="Goodwin L."/>
            <person name="Nolan M."/>
            <person name="Davenport K.W."/>
            <person name="Han C.S."/>
            <person name="Rubin E.M."/>
            <person name="Eisen J.A."/>
            <person name="Woyke T."/>
            <person name="Gugger M."/>
            <person name="Kerfeld C.A."/>
        </authorList>
    </citation>
    <scope>NUCLEOTIDE SEQUENCE [LARGE SCALE GENOMIC DNA]</scope>
    <source>
        <strain evidence="5">ATCC 27147 / PCC 6307</strain>
    </source>
</reference>
<dbReference type="AlphaFoldDB" id="K9P705"/>
<feature type="domain" description="Glycosyl transferase family 1" evidence="2">
    <location>
        <begin position="220"/>
        <end position="390"/>
    </location>
</feature>
<dbReference type="Gene3D" id="3.40.50.2000">
    <property type="entry name" value="Glycogen Phosphorylase B"/>
    <property type="match status" value="1"/>
</dbReference>
<dbReference type="EMBL" id="CP003495">
    <property type="protein sequence ID" value="AFY28324.1"/>
    <property type="molecule type" value="Genomic_DNA"/>
</dbReference>
<dbReference type="PANTHER" id="PTHR12526:SF635">
    <property type="entry name" value="GLYCOSYL TRANSFERASE GROUP 1"/>
    <property type="match status" value="1"/>
</dbReference>
<evidence type="ECO:0000313" key="5">
    <source>
        <dbReference type="Proteomes" id="UP000010388"/>
    </source>
</evidence>